<dbReference type="Proteomes" id="UP000603141">
    <property type="component" value="Unassembled WGS sequence"/>
</dbReference>
<accession>A0A934S7Y1</accession>
<comment type="caution">
    <text evidence="2">The sequence shown here is derived from an EMBL/GenBank/DDBJ whole genome shotgun (WGS) entry which is preliminary data.</text>
</comment>
<keyword evidence="1" id="KW-1133">Transmembrane helix</keyword>
<organism evidence="2 3">
    <name type="scientific">Luteolibacter pohnpeiensis</name>
    <dbReference type="NCBI Taxonomy" id="454153"/>
    <lineage>
        <taxon>Bacteria</taxon>
        <taxon>Pseudomonadati</taxon>
        <taxon>Verrucomicrobiota</taxon>
        <taxon>Verrucomicrobiia</taxon>
        <taxon>Verrucomicrobiales</taxon>
        <taxon>Verrucomicrobiaceae</taxon>
        <taxon>Luteolibacter</taxon>
    </lineage>
</organism>
<proteinExistence type="predicted"/>
<feature type="transmembrane region" description="Helical" evidence="1">
    <location>
        <begin position="132"/>
        <end position="155"/>
    </location>
</feature>
<evidence type="ECO:0000313" key="2">
    <source>
        <dbReference type="EMBL" id="MBK1884740.1"/>
    </source>
</evidence>
<dbReference type="EMBL" id="JAENIJ010000088">
    <property type="protein sequence ID" value="MBK1884740.1"/>
    <property type="molecule type" value="Genomic_DNA"/>
</dbReference>
<name>A0A934S7Y1_9BACT</name>
<sequence>MKRTMSLFSLIVGLIFLILLVRSRGLDEGFEFGNEYLTESGFRNEWFLSFGWGPHGIRLFRRLESENLTIEKDKDEIGQFVSTLDGGTWDAWSAPYEKCISWGWPVETFWNRQGFWWSDQRFKGDNEWRRRISLVAVPLWLPVGVFVAFSFIPFVGTRRNRRAEQVGAPNR</sequence>
<keyword evidence="1" id="KW-0812">Transmembrane</keyword>
<dbReference type="RefSeq" id="WP_200274208.1">
    <property type="nucleotide sequence ID" value="NZ_JAENIJ010000088.1"/>
</dbReference>
<dbReference type="AlphaFoldDB" id="A0A934S7Y1"/>
<protein>
    <submittedName>
        <fullName evidence="2">Uncharacterized protein</fullName>
    </submittedName>
</protein>
<gene>
    <name evidence="2" type="ORF">JIN85_20175</name>
</gene>
<keyword evidence="1" id="KW-0472">Membrane</keyword>
<keyword evidence="3" id="KW-1185">Reference proteome</keyword>
<evidence type="ECO:0000256" key="1">
    <source>
        <dbReference type="SAM" id="Phobius"/>
    </source>
</evidence>
<reference evidence="2" key="1">
    <citation type="submission" date="2021-01" db="EMBL/GenBank/DDBJ databases">
        <title>Modified the classification status of verrucomicrobia.</title>
        <authorList>
            <person name="Feng X."/>
        </authorList>
    </citation>
    <scope>NUCLEOTIDE SEQUENCE</scope>
    <source>
        <strain evidence="2">KCTC 22041</strain>
    </source>
</reference>
<evidence type="ECO:0000313" key="3">
    <source>
        <dbReference type="Proteomes" id="UP000603141"/>
    </source>
</evidence>